<dbReference type="NCBIfam" id="TIGR01494">
    <property type="entry name" value="ATPase_P-type"/>
    <property type="match status" value="1"/>
</dbReference>
<keyword evidence="3 10" id="KW-0812">Transmembrane</keyword>
<comment type="catalytic activity">
    <reaction evidence="9">
        <text>Zn(2+)(in) + ATP + H2O = Zn(2+)(out) + ADP + phosphate + H(+)</text>
        <dbReference type="Rhea" id="RHEA:20621"/>
        <dbReference type="ChEBI" id="CHEBI:15377"/>
        <dbReference type="ChEBI" id="CHEBI:15378"/>
        <dbReference type="ChEBI" id="CHEBI:29105"/>
        <dbReference type="ChEBI" id="CHEBI:30616"/>
        <dbReference type="ChEBI" id="CHEBI:43474"/>
        <dbReference type="ChEBI" id="CHEBI:456216"/>
        <dbReference type="EC" id="7.2.2.12"/>
    </reaction>
</comment>
<dbReference type="Gene3D" id="3.40.50.1000">
    <property type="entry name" value="HAD superfamily/HAD-like"/>
    <property type="match status" value="1"/>
</dbReference>
<dbReference type="SFLD" id="SFLDS00003">
    <property type="entry name" value="Haloacid_Dehalogenase"/>
    <property type="match status" value="1"/>
</dbReference>
<protein>
    <recommendedName>
        <fullName evidence="8">P-type Zn(2+) transporter</fullName>
        <ecNumber evidence="8">7.2.2.12</ecNumber>
    </recommendedName>
</protein>
<evidence type="ECO:0000256" key="7">
    <source>
        <dbReference type="ARBA" id="ARBA00023136"/>
    </source>
</evidence>
<feature type="transmembrane region" description="Helical" evidence="10">
    <location>
        <begin position="251"/>
        <end position="270"/>
    </location>
</feature>
<evidence type="ECO:0000256" key="2">
    <source>
        <dbReference type="ARBA" id="ARBA00006024"/>
    </source>
</evidence>
<evidence type="ECO:0000256" key="1">
    <source>
        <dbReference type="ARBA" id="ARBA00004370"/>
    </source>
</evidence>
<dbReference type="InterPro" id="IPR023299">
    <property type="entry name" value="ATPase_P-typ_cyto_dom_N"/>
</dbReference>
<accession>A0A7W8XV24</accession>
<dbReference type="InterPro" id="IPR059000">
    <property type="entry name" value="ATPase_P-type_domA"/>
</dbReference>
<evidence type="ECO:0000256" key="6">
    <source>
        <dbReference type="ARBA" id="ARBA00022989"/>
    </source>
</evidence>
<dbReference type="InterPro" id="IPR008250">
    <property type="entry name" value="ATPase_P-typ_transduc_dom_A_sf"/>
</dbReference>
<feature type="transmembrane region" description="Helical" evidence="10">
    <location>
        <begin position="276"/>
        <end position="298"/>
    </location>
</feature>
<dbReference type="SFLD" id="SFLDF00027">
    <property type="entry name" value="p-type_atpase"/>
    <property type="match status" value="1"/>
</dbReference>
<dbReference type="GO" id="GO:0005886">
    <property type="term" value="C:plasma membrane"/>
    <property type="evidence" value="ECO:0007669"/>
    <property type="project" value="UniProtKB-SubCell"/>
</dbReference>
<evidence type="ECO:0000313" key="13">
    <source>
        <dbReference type="Proteomes" id="UP000549882"/>
    </source>
</evidence>
<feature type="transmembrane region" description="Helical" evidence="10">
    <location>
        <begin position="55"/>
        <end position="75"/>
    </location>
</feature>
<dbReference type="InterPro" id="IPR027256">
    <property type="entry name" value="P-typ_ATPase_IB"/>
</dbReference>
<dbReference type="InterPro" id="IPR036412">
    <property type="entry name" value="HAD-like_sf"/>
</dbReference>
<dbReference type="Pfam" id="PF00702">
    <property type="entry name" value="Hydrolase"/>
    <property type="match status" value="1"/>
</dbReference>
<proteinExistence type="inferred from homology"/>
<evidence type="ECO:0000256" key="10">
    <source>
        <dbReference type="RuleBase" id="RU362081"/>
    </source>
</evidence>
<dbReference type="GO" id="GO:0046872">
    <property type="term" value="F:metal ion binding"/>
    <property type="evidence" value="ECO:0007669"/>
    <property type="project" value="UniProtKB-KW"/>
</dbReference>
<evidence type="ECO:0000256" key="8">
    <source>
        <dbReference type="ARBA" id="ARBA00039097"/>
    </source>
</evidence>
<keyword evidence="4 10" id="KW-0479">Metal-binding</keyword>
<dbReference type="Gene3D" id="3.40.1110.10">
    <property type="entry name" value="Calcium-transporting ATPase, cytoplasmic domain N"/>
    <property type="match status" value="1"/>
</dbReference>
<sequence length="621" mass="64739">MSEAADQFECDRDPGQAIDLFRMQRAWSLPLFVVAVMGLGTGLAFAWLRLDSWSATALISATAVVLFALTVDVFLSLRKQEFGLDIIAALAMGAALWFGEYVAAAIVAVMFAGGQSLESYAQTRAESGMTELLSRVPRLAVMVTDAGFADVAIEEVLAGDRLLVRNGDVVPVDGHIDTGHAILNEAALTGESLPVRHNPGQMIMSGASNIGDAFEMIAAHPAAASTYASIVRLIAQARSSKAPMSRLADRYALAFLAITLVIAILAALLSGEPTRAVAVLVVATPCPLILAVPVALVAGMSKASRNGILIKGASVLEVLASIRAVVFDKTGTLTTGQPTIRHIDTNVDPDELLGLAASLDQASAHTIARAVVAEAKRRKLVLSMPATVTEVPGEGIEGYVGNHRVGIGGKHFIAARCGLMQPPEHAVGTAMAYVALDGHYAGAFVFQDPIRTDALAVVKNLRRLGIKRISLATGDRNVVGKAVGQALSLDFVRAELAPAQKVEAVKDELNHGHVMMIGDGVNDAPALAAASVGVAVGRGNLAAAAEAADVVLLRDNLQLVATSIEIARWSRRIALESVYAGIGLSVAAMIAAGCGYLSPIQGALLQEIIDVAVIFNALRAG</sequence>
<dbReference type="GO" id="GO:0015086">
    <property type="term" value="F:cadmium ion transmembrane transporter activity"/>
    <property type="evidence" value="ECO:0007669"/>
    <property type="project" value="TreeGrafter"/>
</dbReference>
<dbReference type="PRINTS" id="PR00119">
    <property type="entry name" value="CATATPASE"/>
</dbReference>
<feature type="transmembrane region" description="Helical" evidence="10">
    <location>
        <begin position="87"/>
        <end position="112"/>
    </location>
</feature>
<feature type="domain" description="P-type ATPase A" evidence="11">
    <location>
        <begin position="137"/>
        <end position="234"/>
    </location>
</feature>
<name>A0A7W8XV24_9HYPH</name>
<reference evidence="12 13" key="1">
    <citation type="submission" date="2020-08" db="EMBL/GenBank/DDBJ databases">
        <title>Genomic Encyclopedia of Type Strains, Phase IV (KMG-V): Genome sequencing to study the core and pangenomes of soil and plant-associated prokaryotes.</title>
        <authorList>
            <person name="Whitman W."/>
        </authorList>
    </citation>
    <scope>NUCLEOTIDE SEQUENCE [LARGE SCALE GENOMIC DNA]</scope>
    <source>
        <strain evidence="12 13">SEMIA 4064</strain>
    </source>
</reference>
<dbReference type="NCBIfam" id="TIGR01512">
    <property type="entry name" value="ATPase-IB2_Cd"/>
    <property type="match status" value="1"/>
</dbReference>
<keyword evidence="6 10" id="KW-1133">Transmembrane helix</keyword>
<dbReference type="InterPro" id="IPR018303">
    <property type="entry name" value="ATPase_P-typ_P_site"/>
</dbReference>
<dbReference type="SFLD" id="SFLDG00002">
    <property type="entry name" value="C1.7:_P-type_atpase_like"/>
    <property type="match status" value="1"/>
</dbReference>
<dbReference type="SUPFAM" id="SSF56784">
    <property type="entry name" value="HAD-like"/>
    <property type="match status" value="1"/>
</dbReference>
<dbReference type="PANTHER" id="PTHR48085:SF5">
    <property type="entry name" value="CADMIUM_ZINC-TRANSPORTING ATPASE HMA4-RELATED"/>
    <property type="match status" value="1"/>
</dbReference>
<keyword evidence="10" id="KW-0547">Nucleotide-binding</keyword>
<evidence type="ECO:0000313" key="12">
    <source>
        <dbReference type="EMBL" id="MBB5575955.1"/>
    </source>
</evidence>
<dbReference type="GO" id="GO:0005524">
    <property type="term" value="F:ATP binding"/>
    <property type="evidence" value="ECO:0007669"/>
    <property type="project" value="UniProtKB-UniRule"/>
</dbReference>
<keyword evidence="13" id="KW-1185">Reference proteome</keyword>
<dbReference type="EC" id="7.2.2.12" evidence="8"/>
<dbReference type="AlphaFoldDB" id="A0A7W8XV24"/>
<dbReference type="Gene3D" id="2.70.150.10">
    <property type="entry name" value="Calcium-transporting ATPase, cytoplasmic transduction domain A"/>
    <property type="match status" value="1"/>
</dbReference>
<dbReference type="SUPFAM" id="SSF81653">
    <property type="entry name" value="Calcium ATPase, transduction domain A"/>
    <property type="match status" value="1"/>
</dbReference>
<gene>
    <name evidence="12" type="ORF">GGD50_004590</name>
</gene>
<dbReference type="Proteomes" id="UP000549882">
    <property type="component" value="Unassembled WGS sequence"/>
</dbReference>
<evidence type="ECO:0000256" key="9">
    <source>
        <dbReference type="ARBA" id="ARBA00047308"/>
    </source>
</evidence>
<evidence type="ECO:0000256" key="3">
    <source>
        <dbReference type="ARBA" id="ARBA00022692"/>
    </source>
</evidence>
<keyword evidence="10" id="KW-1003">Cell membrane</keyword>
<dbReference type="RefSeq" id="WP_246451429.1">
    <property type="nucleotide sequence ID" value="NZ_JACHBI010000010.1"/>
</dbReference>
<keyword evidence="5" id="KW-1278">Translocase</keyword>
<keyword evidence="7 10" id="KW-0472">Membrane</keyword>
<evidence type="ECO:0000256" key="4">
    <source>
        <dbReference type="ARBA" id="ARBA00022723"/>
    </source>
</evidence>
<dbReference type="InterPro" id="IPR051014">
    <property type="entry name" value="Cation_Transport_ATPase_IB"/>
</dbReference>
<dbReference type="NCBIfam" id="TIGR01525">
    <property type="entry name" value="ATPase-IB_hvy"/>
    <property type="match status" value="1"/>
</dbReference>
<dbReference type="Pfam" id="PF00122">
    <property type="entry name" value="E1-E2_ATPase"/>
    <property type="match status" value="1"/>
</dbReference>
<keyword evidence="10" id="KW-0067">ATP-binding</keyword>
<dbReference type="GO" id="GO:0016887">
    <property type="term" value="F:ATP hydrolysis activity"/>
    <property type="evidence" value="ECO:0007669"/>
    <property type="project" value="InterPro"/>
</dbReference>
<comment type="subcellular location">
    <subcellularLocation>
        <location evidence="10">Cell membrane</location>
    </subcellularLocation>
    <subcellularLocation>
        <location evidence="1">Membrane</location>
    </subcellularLocation>
</comment>
<comment type="caution">
    <text evidence="12">The sequence shown here is derived from an EMBL/GenBank/DDBJ whole genome shotgun (WGS) entry which is preliminary data.</text>
</comment>
<dbReference type="GO" id="GO:0016463">
    <property type="term" value="F:P-type zinc transporter activity"/>
    <property type="evidence" value="ECO:0007669"/>
    <property type="project" value="UniProtKB-EC"/>
</dbReference>
<evidence type="ECO:0000256" key="5">
    <source>
        <dbReference type="ARBA" id="ARBA00022967"/>
    </source>
</evidence>
<dbReference type="InterPro" id="IPR023214">
    <property type="entry name" value="HAD_sf"/>
</dbReference>
<dbReference type="EMBL" id="JACHBI010000010">
    <property type="protein sequence ID" value="MBB5575955.1"/>
    <property type="molecule type" value="Genomic_DNA"/>
</dbReference>
<dbReference type="SUPFAM" id="SSF81665">
    <property type="entry name" value="Calcium ATPase, transmembrane domain M"/>
    <property type="match status" value="1"/>
</dbReference>
<dbReference type="InterPro" id="IPR044492">
    <property type="entry name" value="P_typ_ATPase_HD_dom"/>
</dbReference>
<feature type="transmembrane region" description="Helical" evidence="10">
    <location>
        <begin position="27"/>
        <end position="48"/>
    </location>
</feature>
<organism evidence="12 13">
    <name type="scientific">Rhizobium paranaense</name>
    <dbReference type="NCBI Taxonomy" id="1650438"/>
    <lineage>
        <taxon>Bacteria</taxon>
        <taxon>Pseudomonadati</taxon>
        <taxon>Pseudomonadota</taxon>
        <taxon>Alphaproteobacteria</taxon>
        <taxon>Hyphomicrobiales</taxon>
        <taxon>Rhizobiaceae</taxon>
        <taxon>Rhizobium/Agrobacterium group</taxon>
        <taxon>Rhizobium</taxon>
    </lineage>
</organism>
<comment type="similarity">
    <text evidence="2 10">Belongs to the cation transport ATPase (P-type) (TC 3.A.3) family. Type IB subfamily.</text>
</comment>
<dbReference type="PANTHER" id="PTHR48085">
    <property type="entry name" value="CADMIUM/ZINC-TRANSPORTING ATPASE HMA2-RELATED"/>
    <property type="match status" value="1"/>
</dbReference>
<dbReference type="InterPro" id="IPR001757">
    <property type="entry name" value="P_typ_ATPase"/>
</dbReference>
<evidence type="ECO:0000259" key="11">
    <source>
        <dbReference type="Pfam" id="PF00122"/>
    </source>
</evidence>
<dbReference type="PROSITE" id="PS00154">
    <property type="entry name" value="ATPASE_E1_E2"/>
    <property type="match status" value="1"/>
</dbReference>
<dbReference type="InterPro" id="IPR023298">
    <property type="entry name" value="ATPase_P-typ_TM_dom_sf"/>
</dbReference>